<dbReference type="AlphaFoldDB" id="A0AAV5UYV2"/>
<comment type="caution">
    <text evidence="2">The sequence shown here is derived from an EMBL/GenBank/DDBJ whole genome shotgun (WGS) entry which is preliminary data.</text>
</comment>
<sequence>TSLYSSTHPPLLLPLRTTPLIRMFARCAVLALLVAAALAQDAAPVEGSGAAAPAVAAADAAATTPATVETTTVAAGDKCEAWKVCSANTDCGTGGTCLGAFIGKCNCNACMNFWLCKEDGACGGLEGACDKKAGVCKCWEALEKLGFPFLKAATDLCNKKECTPTSTSCHGLPCNTGRCVCKA</sequence>
<dbReference type="EMBL" id="BTSY01000001">
    <property type="protein sequence ID" value="GMT12304.1"/>
    <property type="molecule type" value="Genomic_DNA"/>
</dbReference>
<feature type="chain" id="PRO_5043686200" evidence="1">
    <location>
        <begin position="40"/>
        <end position="183"/>
    </location>
</feature>
<evidence type="ECO:0000313" key="3">
    <source>
        <dbReference type="Proteomes" id="UP001432322"/>
    </source>
</evidence>
<dbReference type="PANTHER" id="PTHR37973:SF1">
    <property type="entry name" value="DICKKOPF_N DOMAIN-CONTAINING PROTEIN"/>
    <property type="match status" value="1"/>
</dbReference>
<organism evidence="2 3">
    <name type="scientific">Pristionchus fissidentatus</name>
    <dbReference type="NCBI Taxonomy" id="1538716"/>
    <lineage>
        <taxon>Eukaryota</taxon>
        <taxon>Metazoa</taxon>
        <taxon>Ecdysozoa</taxon>
        <taxon>Nematoda</taxon>
        <taxon>Chromadorea</taxon>
        <taxon>Rhabditida</taxon>
        <taxon>Rhabditina</taxon>
        <taxon>Diplogasteromorpha</taxon>
        <taxon>Diplogasteroidea</taxon>
        <taxon>Neodiplogasteridae</taxon>
        <taxon>Pristionchus</taxon>
    </lineage>
</organism>
<protein>
    <submittedName>
        <fullName evidence="2">Uncharacterized protein</fullName>
    </submittedName>
</protein>
<evidence type="ECO:0000313" key="2">
    <source>
        <dbReference type="EMBL" id="GMT12304.1"/>
    </source>
</evidence>
<keyword evidence="3" id="KW-1185">Reference proteome</keyword>
<dbReference type="InterPro" id="IPR039260">
    <property type="entry name" value="Cpg-3"/>
</dbReference>
<dbReference type="Proteomes" id="UP001432322">
    <property type="component" value="Unassembled WGS sequence"/>
</dbReference>
<reference evidence="2" key="1">
    <citation type="submission" date="2023-10" db="EMBL/GenBank/DDBJ databases">
        <title>Genome assembly of Pristionchus species.</title>
        <authorList>
            <person name="Yoshida K."/>
            <person name="Sommer R.J."/>
        </authorList>
    </citation>
    <scope>NUCLEOTIDE SEQUENCE</scope>
    <source>
        <strain evidence="2">RS5133</strain>
    </source>
</reference>
<proteinExistence type="predicted"/>
<gene>
    <name evidence="2" type="ORF">PFISCL1PPCAC_3601</name>
</gene>
<accession>A0AAV5UYV2</accession>
<keyword evidence="1" id="KW-0732">Signal</keyword>
<name>A0AAV5UYV2_9BILA</name>
<feature type="non-terminal residue" evidence="2">
    <location>
        <position position="1"/>
    </location>
</feature>
<dbReference type="PANTHER" id="PTHR37973">
    <property type="entry name" value="CHONDROITIN PROTEOGLYCAN 3"/>
    <property type="match status" value="1"/>
</dbReference>
<evidence type="ECO:0000256" key="1">
    <source>
        <dbReference type="SAM" id="SignalP"/>
    </source>
</evidence>
<feature type="signal peptide" evidence="1">
    <location>
        <begin position="1"/>
        <end position="39"/>
    </location>
</feature>